<comment type="caution">
    <text evidence="1">The sequence shown here is derived from an EMBL/GenBank/DDBJ whole genome shotgun (WGS) entry which is preliminary data.</text>
</comment>
<reference evidence="1 2" key="1">
    <citation type="journal article" date="2013" name="Genome Announc.">
        <title>Draft Genome Sequence of Arcticibacter svalbardensis Strain MN12-7T, a Member of the Family Sphingobacteriaceae Isolated from an Arctic Soil Sample.</title>
        <authorList>
            <person name="Shivaji S."/>
            <person name="Ara S."/>
            <person name="Prasad S."/>
            <person name="Manasa B.P."/>
            <person name="Begum Z."/>
            <person name="Singh A."/>
            <person name="Kumar Pinnaka A."/>
        </authorList>
    </citation>
    <scope>NUCLEOTIDE SEQUENCE [LARGE SCALE GENOMIC DNA]</scope>
    <source>
        <strain evidence="1 2">MN12-7</strain>
    </source>
</reference>
<organism evidence="1 2">
    <name type="scientific">Arcticibacter svalbardensis MN12-7</name>
    <dbReference type="NCBI Taxonomy" id="1150600"/>
    <lineage>
        <taxon>Bacteria</taxon>
        <taxon>Pseudomonadati</taxon>
        <taxon>Bacteroidota</taxon>
        <taxon>Sphingobacteriia</taxon>
        <taxon>Sphingobacteriales</taxon>
        <taxon>Sphingobacteriaceae</taxon>
        <taxon>Arcticibacter</taxon>
    </lineage>
</organism>
<accession>R9GW75</accession>
<sequence length="85" mass="10002">MEYGHFDPELFQILAEPTARQAILSGLLSTYFSETQQLYFENKQLGEGYYHDLKEYVLNEPEVQYKTVRIETEEDVFVRGGLFNN</sequence>
<gene>
    <name evidence="1" type="ORF">ADIARSV_0878</name>
</gene>
<dbReference type="OrthoDB" id="67788at2"/>
<proteinExistence type="predicted"/>
<dbReference type="RefSeq" id="WP_016194123.1">
    <property type="nucleotide sequence ID" value="NZ_AQPN01000036.1"/>
</dbReference>
<protein>
    <submittedName>
        <fullName evidence="1">Uncharacterized protein</fullName>
    </submittedName>
</protein>
<evidence type="ECO:0000313" key="1">
    <source>
        <dbReference type="EMBL" id="EOR95928.1"/>
    </source>
</evidence>
<evidence type="ECO:0000313" key="2">
    <source>
        <dbReference type="Proteomes" id="UP000014174"/>
    </source>
</evidence>
<dbReference type="Proteomes" id="UP000014174">
    <property type="component" value="Unassembled WGS sequence"/>
</dbReference>
<dbReference type="EMBL" id="AQPN01000036">
    <property type="protein sequence ID" value="EOR95928.1"/>
    <property type="molecule type" value="Genomic_DNA"/>
</dbReference>
<dbReference type="STRING" id="1150600.ADIARSV_0878"/>
<keyword evidence="2" id="KW-1185">Reference proteome</keyword>
<dbReference type="AlphaFoldDB" id="R9GW75"/>
<name>R9GW75_9SPHI</name>